<keyword evidence="2" id="KW-0812">Transmembrane</keyword>
<dbReference type="InterPro" id="IPR001296">
    <property type="entry name" value="Glyco_trans_1"/>
</dbReference>
<dbReference type="GO" id="GO:0016757">
    <property type="term" value="F:glycosyltransferase activity"/>
    <property type="evidence" value="ECO:0007669"/>
    <property type="project" value="InterPro"/>
</dbReference>
<reference evidence="5 6" key="1">
    <citation type="journal article" date="2015" name="Nature">
        <title>rRNA introns, odd ribosomes, and small enigmatic genomes across a large radiation of phyla.</title>
        <authorList>
            <person name="Brown C.T."/>
            <person name="Hug L.A."/>
            <person name="Thomas B.C."/>
            <person name="Sharon I."/>
            <person name="Castelle C.J."/>
            <person name="Singh A."/>
            <person name="Wilkins M.J."/>
            <person name="Williams K.H."/>
            <person name="Banfield J.F."/>
        </authorList>
    </citation>
    <scope>NUCLEOTIDE SEQUENCE [LARGE SCALE GENOMIC DNA]</scope>
</reference>
<feature type="transmembrane region" description="Helical" evidence="2">
    <location>
        <begin position="389"/>
        <end position="412"/>
    </location>
</feature>
<dbReference type="GO" id="GO:0009103">
    <property type="term" value="P:lipopolysaccharide biosynthetic process"/>
    <property type="evidence" value="ECO:0007669"/>
    <property type="project" value="TreeGrafter"/>
</dbReference>
<dbReference type="SUPFAM" id="SSF53448">
    <property type="entry name" value="Nucleotide-diphospho-sugar transferases"/>
    <property type="match status" value="1"/>
</dbReference>
<comment type="caution">
    <text evidence="5">The sequence shown here is derived from an EMBL/GenBank/DDBJ whole genome shotgun (WGS) entry which is preliminary data.</text>
</comment>
<feature type="transmembrane region" description="Helical" evidence="2">
    <location>
        <begin position="79"/>
        <end position="101"/>
    </location>
</feature>
<evidence type="ECO:0000313" key="6">
    <source>
        <dbReference type="Proteomes" id="UP000034081"/>
    </source>
</evidence>
<evidence type="ECO:0000313" key="5">
    <source>
        <dbReference type="EMBL" id="KKQ86255.1"/>
    </source>
</evidence>
<dbReference type="Pfam" id="PF00534">
    <property type="entry name" value="Glycos_transf_1"/>
    <property type="match status" value="1"/>
</dbReference>
<sequence length="938" mass="107728">MLNFNKVKINKKVILLKPEVPGTTIGAGLIYKGKRFITHNNLPVNKSALETFVNWQKVLLFLSVIALLIGFIISPSFSAIILIAVLTSAYFIDLVFTFYILQRSLHTPHEYTFRKKDFKQIDESELPIYSVLCPFYKEASVLPQFIEAIEKIDWPKDKLDIILLLEEDDRETLDVAQSMSLPSYFRIIVVPDSLPKTKPKACNLGLAYAKGKFLVVYDAEDKPDPMQLKKAYLVFASAEDNVVCLQSKLNYYNSDQNLLTQLFTAEYSLWFDLILPGLQSIEAPIPLGGTSNHFKVDILRELGGWDPFNVTEDCDLGTRIFKAGFKTSIIDSTTYEEANSKPKSWLKQRSRWIKGYIQTYLVHTRNPIVFVSDFGVYAFIFQLIIGMRMIFMVINPILWLMTLSYFILGPIVAPTIESLYPAPVYYIAVFCLVFGNFMYFYNYMLGSAKRNLWHLVKYVFFIPFYWAMASVSASIAIYQLVIKPHYWEKTEHGLHLATVDNEHLDYRKFLPVDILFKFLTYGIFLMGSIKFFLTKNLLEVVELFTNLPSSKKASIGKYNILIFNWRDNKHIWAGGAEVYVHEIAKRLVKQGNSVTLFCGWDGKSKRNGKVNGINVIRRGGFYTMYPIALIYYILKLRGKYDLVIDCENGIPFFTPLYVGIPKILIIHHVHQEVFRKHLKFPLSQIAVFLESKLMPVLYRNCPIITISNSSKEDIIGHGWAKSENIDIVTPAIDLSSYEPKPKTPYPSFVYLGRLMPWKNIDVAITAFAKICNKYPTSKLTIAGFGESFPMLTKLVKKLKIENNVIFSGWVDEATKVMLFAQSWTAIQPSSFEGWGITVIEANACGTPVIASDIKGLRDSVINNRTGILFPVREIETLAEAMDKLIVNESYRAYLSEESYKWARNFTWEYSTYQFEKIINNYLKKIEFLPAYNYLQNRS</sequence>
<feature type="transmembrane region" description="Helical" evidence="2">
    <location>
        <begin position="455"/>
        <end position="481"/>
    </location>
</feature>
<dbReference type="PANTHER" id="PTHR46401">
    <property type="entry name" value="GLYCOSYLTRANSFERASE WBBK-RELATED"/>
    <property type="match status" value="1"/>
</dbReference>
<dbReference type="EMBL" id="LBVL01000001">
    <property type="protein sequence ID" value="KKQ86255.1"/>
    <property type="molecule type" value="Genomic_DNA"/>
</dbReference>
<dbReference type="PANTHER" id="PTHR46401:SF2">
    <property type="entry name" value="GLYCOSYLTRANSFERASE WBBK-RELATED"/>
    <property type="match status" value="1"/>
</dbReference>
<proteinExistence type="predicted"/>
<feature type="transmembrane region" description="Helical" evidence="2">
    <location>
        <begin position="424"/>
        <end position="443"/>
    </location>
</feature>
<feature type="domain" description="Glycosyltransferase subfamily 4-like N-terminal" evidence="4">
    <location>
        <begin position="574"/>
        <end position="735"/>
    </location>
</feature>
<keyword evidence="2" id="KW-0472">Membrane</keyword>
<accession>A0A0G0LE99</accession>
<feature type="transmembrane region" description="Helical" evidence="2">
    <location>
        <begin position="55"/>
        <end position="73"/>
    </location>
</feature>
<dbReference type="CDD" id="cd03801">
    <property type="entry name" value="GT4_PimA-like"/>
    <property type="match status" value="1"/>
</dbReference>
<dbReference type="Pfam" id="PF13641">
    <property type="entry name" value="Glyco_tranf_2_3"/>
    <property type="match status" value="1"/>
</dbReference>
<dbReference type="CDD" id="cd06427">
    <property type="entry name" value="CESA_like_2"/>
    <property type="match status" value="1"/>
</dbReference>
<name>A0A0G0LE99_9BACT</name>
<dbReference type="AlphaFoldDB" id="A0A0G0LE99"/>
<evidence type="ECO:0000256" key="2">
    <source>
        <dbReference type="SAM" id="Phobius"/>
    </source>
</evidence>
<keyword evidence="1 5" id="KW-0808">Transferase</keyword>
<evidence type="ECO:0000259" key="4">
    <source>
        <dbReference type="Pfam" id="PF13439"/>
    </source>
</evidence>
<evidence type="ECO:0000256" key="1">
    <source>
        <dbReference type="ARBA" id="ARBA00022679"/>
    </source>
</evidence>
<dbReference type="Gene3D" id="3.40.50.2000">
    <property type="entry name" value="Glycogen Phosphorylase B"/>
    <property type="match status" value="2"/>
</dbReference>
<organism evidence="5 6">
    <name type="scientific">Candidatus Woesebacteria bacterium GW2011_GWB1_38_8</name>
    <dbReference type="NCBI Taxonomy" id="1618570"/>
    <lineage>
        <taxon>Bacteria</taxon>
        <taxon>Candidatus Woeseibacteriota</taxon>
    </lineage>
</organism>
<evidence type="ECO:0000259" key="3">
    <source>
        <dbReference type="Pfam" id="PF00534"/>
    </source>
</evidence>
<dbReference type="STRING" id="1618570.UT08_C0001G0121"/>
<feature type="domain" description="Glycosyl transferase family 1" evidence="3">
    <location>
        <begin position="743"/>
        <end position="901"/>
    </location>
</feature>
<dbReference type="SUPFAM" id="SSF53756">
    <property type="entry name" value="UDP-Glycosyltransferase/glycogen phosphorylase"/>
    <property type="match status" value="1"/>
</dbReference>
<dbReference type="PATRIC" id="fig|1618570.3.peg.120"/>
<dbReference type="Pfam" id="PF13439">
    <property type="entry name" value="Glyco_transf_4"/>
    <property type="match status" value="1"/>
</dbReference>
<feature type="transmembrane region" description="Helical" evidence="2">
    <location>
        <begin position="514"/>
        <end position="533"/>
    </location>
</feature>
<dbReference type="InterPro" id="IPR029044">
    <property type="entry name" value="Nucleotide-diphossugar_trans"/>
</dbReference>
<keyword evidence="2" id="KW-1133">Transmembrane helix</keyword>
<feature type="transmembrane region" description="Helical" evidence="2">
    <location>
        <begin position="615"/>
        <end position="634"/>
    </location>
</feature>
<dbReference type="Gene3D" id="3.90.550.10">
    <property type="entry name" value="Spore Coat Polysaccharide Biosynthesis Protein SpsA, Chain A"/>
    <property type="match status" value="1"/>
</dbReference>
<dbReference type="Proteomes" id="UP000034081">
    <property type="component" value="Unassembled WGS sequence"/>
</dbReference>
<gene>
    <name evidence="5" type="ORF">UT08_C0001G0121</name>
</gene>
<dbReference type="InterPro" id="IPR028098">
    <property type="entry name" value="Glyco_trans_4-like_N"/>
</dbReference>
<protein>
    <submittedName>
        <fullName evidence="5">Glycosyltransferase, group 2 family protein</fullName>
    </submittedName>
</protein>